<dbReference type="GO" id="GO:0005737">
    <property type="term" value="C:cytoplasm"/>
    <property type="evidence" value="ECO:0007669"/>
    <property type="project" value="TreeGrafter"/>
</dbReference>
<dbReference type="FunFam" id="1.10.1200.10:FF:000005">
    <property type="entry name" value="Nonribosomal peptide synthetase 1"/>
    <property type="match status" value="2"/>
</dbReference>
<dbReference type="EMBL" id="VJZC01000082">
    <property type="protein sequence ID" value="MPY58392.1"/>
    <property type="molecule type" value="Genomic_DNA"/>
</dbReference>
<dbReference type="CDD" id="cd05930">
    <property type="entry name" value="A_NRPS"/>
    <property type="match status" value="1"/>
</dbReference>
<dbReference type="Gene3D" id="2.30.38.10">
    <property type="entry name" value="Luciferase, Domain 3"/>
    <property type="match status" value="2"/>
</dbReference>
<dbReference type="Gene3D" id="3.30.300.30">
    <property type="match status" value="2"/>
</dbReference>
<dbReference type="Proteomes" id="UP000400924">
    <property type="component" value="Unassembled WGS sequence"/>
</dbReference>
<dbReference type="GO" id="GO:0008610">
    <property type="term" value="P:lipid biosynthetic process"/>
    <property type="evidence" value="ECO:0007669"/>
    <property type="project" value="UniProtKB-ARBA"/>
</dbReference>
<dbReference type="InterPro" id="IPR020806">
    <property type="entry name" value="PKS_PP-bd"/>
</dbReference>
<keyword evidence="2" id="KW-0596">Phosphopantetheine</keyword>
<dbReference type="PROSITE" id="PS50075">
    <property type="entry name" value="CARRIER"/>
    <property type="match status" value="2"/>
</dbReference>
<dbReference type="InterPro" id="IPR001242">
    <property type="entry name" value="Condensation_dom"/>
</dbReference>
<dbReference type="GO" id="GO:0031177">
    <property type="term" value="F:phosphopantetheine binding"/>
    <property type="evidence" value="ECO:0007669"/>
    <property type="project" value="InterPro"/>
</dbReference>
<dbReference type="RefSeq" id="WP_152771939.1">
    <property type="nucleotide sequence ID" value="NZ_VJZC01000082.1"/>
</dbReference>
<dbReference type="SUPFAM" id="SSF56801">
    <property type="entry name" value="Acetyl-CoA synthetase-like"/>
    <property type="match status" value="2"/>
</dbReference>
<dbReference type="Gene3D" id="3.40.50.12780">
    <property type="entry name" value="N-terminal domain of ligase-like"/>
    <property type="match status" value="2"/>
</dbReference>
<dbReference type="PROSITE" id="PS00012">
    <property type="entry name" value="PHOSPHOPANTETHEINE"/>
    <property type="match status" value="2"/>
</dbReference>
<organism evidence="6 7">
    <name type="scientific">Streptomyces spongiae</name>
    <dbReference type="NCBI Taxonomy" id="565072"/>
    <lineage>
        <taxon>Bacteria</taxon>
        <taxon>Bacillati</taxon>
        <taxon>Actinomycetota</taxon>
        <taxon>Actinomycetes</taxon>
        <taxon>Kitasatosporales</taxon>
        <taxon>Streptomycetaceae</taxon>
        <taxon>Streptomyces</taxon>
    </lineage>
</organism>
<dbReference type="Pfam" id="PF00550">
    <property type="entry name" value="PP-binding"/>
    <property type="match status" value="2"/>
</dbReference>
<dbReference type="Gene3D" id="1.10.1200.10">
    <property type="entry name" value="ACP-like"/>
    <property type="match status" value="1"/>
</dbReference>
<name>A0A5N8XG08_9ACTN</name>
<comment type="cofactor">
    <cofactor evidence="1">
        <name>pantetheine 4'-phosphate</name>
        <dbReference type="ChEBI" id="CHEBI:47942"/>
    </cofactor>
</comment>
<dbReference type="OrthoDB" id="2472181at2"/>
<dbReference type="PROSITE" id="PS00455">
    <property type="entry name" value="AMP_BINDING"/>
    <property type="match status" value="1"/>
</dbReference>
<reference evidence="6 7" key="1">
    <citation type="submission" date="2019-07" db="EMBL/GenBank/DDBJ databases">
        <title>New species of Amycolatopsis and Streptomyces.</title>
        <authorList>
            <person name="Duangmal K."/>
            <person name="Teo W.F.A."/>
            <person name="Lipun K."/>
        </authorList>
    </citation>
    <scope>NUCLEOTIDE SEQUENCE [LARGE SCALE GENOMIC DNA]</scope>
    <source>
        <strain evidence="6 7">NBRC 106415</strain>
    </source>
</reference>
<evidence type="ECO:0000256" key="2">
    <source>
        <dbReference type="ARBA" id="ARBA00022450"/>
    </source>
</evidence>
<dbReference type="Gene3D" id="3.30.559.30">
    <property type="entry name" value="Nonribosomal peptide synthetase, condensation domain"/>
    <property type="match status" value="2"/>
</dbReference>
<dbReference type="InterPro" id="IPR042099">
    <property type="entry name" value="ANL_N_sf"/>
</dbReference>
<dbReference type="FunFam" id="3.40.50.980:FF:000001">
    <property type="entry name" value="Non-ribosomal peptide synthetase"/>
    <property type="match status" value="1"/>
</dbReference>
<proteinExistence type="predicted"/>
<dbReference type="CDD" id="cd19543">
    <property type="entry name" value="DCL_NRPS"/>
    <property type="match status" value="1"/>
</dbReference>
<accession>A0A5N8XG08</accession>
<protein>
    <submittedName>
        <fullName evidence="6">Amino acid adenylation domain-containing protein</fullName>
    </submittedName>
</protein>
<evidence type="ECO:0000256" key="1">
    <source>
        <dbReference type="ARBA" id="ARBA00001957"/>
    </source>
</evidence>
<dbReference type="InterPro" id="IPR000873">
    <property type="entry name" value="AMP-dep_synth/lig_dom"/>
</dbReference>
<dbReference type="GO" id="GO:0044550">
    <property type="term" value="P:secondary metabolite biosynthetic process"/>
    <property type="evidence" value="ECO:0007669"/>
    <property type="project" value="TreeGrafter"/>
</dbReference>
<dbReference type="InterPro" id="IPR023213">
    <property type="entry name" value="CAT-like_dom_sf"/>
</dbReference>
<dbReference type="PANTHER" id="PTHR45527">
    <property type="entry name" value="NONRIBOSOMAL PEPTIDE SYNTHETASE"/>
    <property type="match status" value="1"/>
</dbReference>
<dbReference type="GO" id="GO:0017000">
    <property type="term" value="P:antibiotic biosynthetic process"/>
    <property type="evidence" value="ECO:0007669"/>
    <property type="project" value="UniProtKB-ARBA"/>
</dbReference>
<dbReference type="Pfam" id="PF13193">
    <property type="entry name" value="AMP-binding_C"/>
    <property type="match status" value="2"/>
</dbReference>
<dbReference type="SUPFAM" id="SSF52777">
    <property type="entry name" value="CoA-dependent acyltransferases"/>
    <property type="match status" value="3"/>
</dbReference>
<dbReference type="Pfam" id="PF00668">
    <property type="entry name" value="Condensation"/>
    <property type="match status" value="1"/>
</dbReference>
<comment type="caution">
    <text evidence="6">The sequence shown here is derived from an EMBL/GenBank/DDBJ whole genome shotgun (WGS) entry which is preliminary data.</text>
</comment>
<dbReference type="PANTHER" id="PTHR45527:SF1">
    <property type="entry name" value="FATTY ACID SYNTHASE"/>
    <property type="match status" value="1"/>
</dbReference>
<evidence type="ECO:0000259" key="5">
    <source>
        <dbReference type="PROSITE" id="PS50075"/>
    </source>
</evidence>
<dbReference type="Gene3D" id="3.30.559.10">
    <property type="entry name" value="Chloramphenicol acetyltransferase-like domain"/>
    <property type="match status" value="1"/>
</dbReference>
<evidence type="ECO:0000256" key="3">
    <source>
        <dbReference type="ARBA" id="ARBA00022553"/>
    </source>
</evidence>
<dbReference type="GO" id="GO:0003824">
    <property type="term" value="F:catalytic activity"/>
    <property type="evidence" value="ECO:0007669"/>
    <property type="project" value="InterPro"/>
</dbReference>
<keyword evidence="3" id="KW-0597">Phosphoprotein</keyword>
<dbReference type="InterPro" id="IPR020845">
    <property type="entry name" value="AMP-binding_CS"/>
</dbReference>
<dbReference type="InterPro" id="IPR006162">
    <property type="entry name" value="Ppantetheine_attach_site"/>
</dbReference>
<dbReference type="InterPro" id="IPR010071">
    <property type="entry name" value="AA_adenyl_dom"/>
</dbReference>
<feature type="region of interest" description="Disordered" evidence="4">
    <location>
        <begin position="1650"/>
        <end position="1671"/>
    </location>
</feature>
<feature type="domain" description="Carrier" evidence="5">
    <location>
        <begin position="1671"/>
        <end position="1746"/>
    </location>
</feature>
<dbReference type="InterPro" id="IPR045851">
    <property type="entry name" value="AMP-bd_C_sf"/>
</dbReference>
<sequence length="1764" mass="187351">PAHPDLLTAALAAVLFRHTAQDRVAVDTADGTARFRVAGASTLDELAQQATSAADPAPVGIRFGEAIDTEGTEGTDGSYGPDGTELQLVVRDGSLELRYDTALFDEATAERFLAHYRTLTEDAVRDPSTPVSHLRLLTDAELHRTLVEWNATDTDLPHGTCLHEAFEARVAKQPDAVAVVHQGERRTFAEVDADANRLAHKLRSLGVGPDIRVGLCLDRSPALLVAILGILKAGGAYVPLDPEYPAQRIAAMAEGTACAVMVSRDGLTGNLPEDAGRQLVLLDRDGGGLADRPAHNPGVTVSPENLCYVIHTSGSTGKPKPIALQHRGVMNNLADLNSLFDAGPGDKVLSLSSPSFDMSVYEYLGITLAGGTLVVPSPERAKDPAHWHELLTAEDVTVWNTAPALLELLVDHLEQTGAEPLPHLRAAMLGGDWIPVPLPDRVRALAPNLRLFTLGGVTEASIHSTVYEVGEVDPEWASIPYGRPMANQHVYVLDDHLQPVPPGVAGELYVGGVGVAREYLGQPEKTAERFFDWSHAGVTDRVYRTGDLARYAPDGMVELLGRIDFQVKLNGLRVELGEIEAVLRSHPAVQASAVVAHRNQLVAYVVAESGEDGEDGVDTAELGRLAAAKLPAFMVPAAIVRLERLPLTPNGKVDRKALPEPDLTGGSYRAPSGEREEVLAAVFADVLGVERVGVDDDFLALGGDSIRAIKVVTRARARGVEVTPKQVLQSRTVAVLAAEAGTAGDSRDEGAADSTPLVAVGVDDLDTWRRRHPGLADVWPLTPMQSGMLFESMLSDGGHDAYQMQTLFTLTGEVDADRLRAAGQALLDRYANLRTAFVPDASGTLVQLVVDGVTLPWREIDLSDLPDAEQDEALRKFLAQDRTARFDRSVPPLLRLTLVRLSPVHSELVLTSHHVLLDGWSEQVLGQDLLRLYAADGDAGQLPAVRSFRDFLAWLSRQDQQESSRAWADELAGVDEPTTLVPATAPRAEAGEVAEVALRLTPEEGRRLAARGSQLGVTFNTLVQGAWAVLLGGLTGRDDVVFGAAVSGRPADLPGVESMVGLFINTVPVRARCAPDSTLAELLTGLQERQTALLDHHHHALTEIHKAAGLDALFDTLVAFQSYPVDRAPGGGLEITGVRSVGGANYPLALIVESDPEVRLTLQYHPSLFERGTAEDIAARLRSVLGQVAADPDELIGGVDLLLPDEEQKLVGPALDLPAPTVTALFDQRVADTPDAVAVTCGDTSLTYARLDERANLVAATLTGRGAVPETVVGLRLPPSVDLAVALVGTLRAGAAYTVLAPGQQGPELTLTALEYADETVTVTDPARVGPQQLACVRPGGVAVGHRALANGLRNYADTAQLAPGTRLLAASPAGDPVAFEILAGLCAGASVRIGTDDGWSAEVISTVAPVLAAALDGNPEIDATTVVLTGDVLLGSLVQRVRETVPGVRIVTAYGPTETIRAAALTAAEGWNGDGPAPLGSVLGNMRAYVLDPFLRQSPAGVTGELYVAGELARGYQDQPVLTAQRFVPDPYGPPGSRMYRTGDLVRWGTGGRLEYVGRLGAWAKVRGHAFQTGDIEAVLAAHPAVSQAAVTADGEQIVAYVVGTQVTQGAHGTHEADVLREFIARRLPDYMVPTAFVPLTELPLAADGTVDSGALTPPEPDTADDGYRPGRTPQEEAMCALFAEVLKADRVGIDDNFFALGGNSLTATRLIGQMRRRLGIETSIRTLFQYPSIAELSGRVTTAKAGSTNRPRLRKMTKEQSQ</sequence>
<dbReference type="InterPro" id="IPR029058">
    <property type="entry name" value="AB_hydrolase_fold"/>
</dbReference>
<dbReference type="InterPro" id="IPR036736">
    <property type="entry name" value="ACP-like_sf"/>
</dbReference>
<dbReference type="InterPro" id="IPR009081">
    <property type="entry name" value="PP-bd_ACP"/>
</dbReference>
<feature type="non-terminal residue" evidence="6">
    <location>
        <position position="1"/>
    </location>
</feature>
<dbReference type="NCBIfam" id="TIGR01733">
    <property type="entry name" value="AA-adenyl-dom"/>
    <property type="match status" value="1"/>
</dbReference>
<feature type="domain" description="Carrier" evidence="5">
    <location>
        <begin position="670"/>
        <end position="744"/>
    </location>
</feature>
<dbReference type="Gene3D" id="3.40.50.980">
    <property type="match status" value="2"/>
</dbReference>
<evidence type="ECO:0000313" key="6">
    <source>
        <dbReference type="EMBL" id="MPY58392.1"/>
    </source>
</evidence>
<feature type="region of interest" description="Disordered" evidence="4">
    <location>
        <begin position="1744"/>
        <end position="1764"/>
    </location>
</feature>
<dbReference type="FunFam" id="3.40.50.12780:FF:000012">
    <property type="entry name" value="Non-ribosomal peptide synthetase"/>
    <property type="match status" value="1"/>
</dbReference>
<dbReference type="Pfam" id="PF00501">
    <property type="entry name" value="AMP-binding"/>
    <property type="match status" value="3"/>
</dbReference>
<dbReference type="SMART" id="SM00823">
    <property type="entry name" value="PKS_PP"/>
    <property type="match status" value="2"/>
</dbReference>
<dbReference type="SUPFAM" id="SSF47336">
    <property type="entry name" value="ACP-like"/>
    <property type="match status" value="2"/>
</dbReference>
<gene>
    <name evidence="6" type="ORF">FNH08_14800</name>
</gene>
<evidence type="ECO:0000313" key="7">
    <source>
        <dbReference type="Proteomes" id="UP000400924"/>
    </source>
</evidence>
<dbReference type="InterPro" id="IPR025110">
    <property type="entry name" value="AMP-bd_C"/>
</dbReference>
<keyword evidence="7" id="KW-1185">Reference proteome</keyword>
<evidence type="ECO:0000256" key="4">
    <source>
        <dbReference type="SAM" id="MobiDB-lite"/>
    </source>
</evidence>
<dbReference type="Gene3D" id="3.40.50.1820">
    <property type="entry name" value="alpha/beta hydrolase"/>
    <property type="match status" value="1"/>
</dbReference>
<dbReference type="GO" id="GO:0043041">
    <property type="term" value="P:amino acid activation for nonribosomal peptide biosynthetic process"/>
    <property type="evidence" value="ECO:0007669"/>
    <property type="project" value="TreeGrafter"/>
</dbReference>